<evidence type="ECO:0000313" key="3">
    <source>
        <dbReference type="Proteomes" id="UP001335648"/>
    </source>
</evidence>
<dbReference type="Proteomes" id="UP001335648">
    <property type="component" value="Unassembled WGS sequence"/>
</dbReference>
<dbReference type="AlphaFoldDB" id="A0AAN8B9T2"/>
<accession>A0AAN8B9T2</accession>
<gene>
    <name evidence="2" type="ORF">CesoFtcFv8_021606</name>
</gene>
<sequence length="71" mass="8328">MGASGIEPEEDEERRVAQHAPVRLHEDNQQLQETRVAVEMQHVSTARQGQRVEVLSTNERLRREDQRLLQR</sequence>
<proteinExistence type="predicted"/>
<organism evidence="2 3">
    <name type="scientific">Champsocephalus esox</name>
    <name type="common">pike icefish</name>
    <dbReference type="NCBI Taxonomy" id="159716"/>
    <lineage>
        <taxon>Eukaryota</taxon>
        <taxon>Metazoa</taxon>
        <taxon>Chordata</taxon>
        <taxon>Craniata</taxon>
        <taxon>Vertebrata</taxon>
        <taxon>Euteleostomi</taxon>
        <taxon>Actinopterygii</taxon>
        <taxon>Neopterygii</taxon>
        <taxon>Teleostei</taxon>
        <taxon>Neoteleostei</taxon>
        <taxon>Acanthomorphata</taxon>
        <taxon>Eupercaria</taxon>
        <taxon>Perciformes</taxon>
        <taxon>Notothenioidei</taxon>
        <taxon>Channichthyidae</taxon>
        <taxon>Champsocephalus</taxon>
    </lineage>
</organism>
<protein>
    <submittedName>
        <fullName evidence="2">Uncharacterized protein</fullName>
    </submittedName>
</protein>
<comment type="caution">
    <text evidence="2">The sequence shown here is derived from an EMBL/GenBank/DDBJ whole genome shotgun (WGS) entry which is preliminary data.</text>
</comment>
<keyword evidence="3" id="KW-1185">Reference proteome</keyword>
<evidence type="ECO:0000313" key="2">
    <source>
        <dbReference type="EMBL" id="KAK5880727.1"/>
    </source>
</evidence>
<name>A0AAN8B9T2_9TELE</name>
<reference evidence="2 3" key="1">
    <citation type="journal article" date="2023" name="Mol. Biol. Evol.">
        <title>Genomics of Secondarily Temperate Adaptation in the Only Non-Antarctic Icefish.</title>
        <authorList>
            <person name="Rivera-Colon A.G."/>
            <person name="Rayamajhi N."/>
            <person name="Minhas B.F."/>
            <person name="Madrigal G."/>
            <person name="Bilyk K.T."/>
            <person name="Yoon V."/>
            <person name="Hune M."/>
            <person name="Gregory S."/>
            <person name="Cheng C.H.C."/>
            <person name="Catchen J.M."/>
        </authorList>
    </citation>
    <scope>NUCLEOTIDE SEQUENCE [LARGE SCALE GENOMIC DNA]</scope>
    <source>
        <strain evidence="2">JC2023a</strain>
    </source>
</reference>
<dbReference type="EMBL" id="JAULUE010002063">
    <property type="protein sequence ID" value="KAK5880727.1"/>
    <property type="molecule type" value="Genomic_DNA"/>
</dbReference>
<evidence type="ECO:0000256" key="1">
    <source>
        <dbReference type="SAM" id="MobiDB-lite"/>
    </source>
</evidence>
<feature type="region of interest" description="Disordered" evidence="1">
    <location>
        <begin position="1"/>
        <end position="21"/>
    </location>
</feature>